<keyword evidence="2" id="KW-0802">TPR repeat</keyword>
<keyword evidence="4" id="KW-1185">Reference proteome</keyword>
<reference evidence="3 4" key="1">
    <citation type="submission" date="2019-02" db="EMBL/GenBank/DDBJ databases">
        <title>Halieaceae_genomes.</title>
        <authorList>
            <person name="Li S.-H."/>
        </authorList>
    </citation>
    <scope>NUCLEOTIDE SEQUENCE [LARGE SCALE GENOMIC DNA]</scope>
    <source>
        <strain evidence="3 4">JH123</strain>
    </source>
</reference>
<name>A0ABY6Q9B7_9GAMM</name>
<accession>A0ABY6Q9B7</accession>
<evidence type="ECO:0000256" key="2">
    <source>
        <dbReference type="ARBA" id="ARBA00022803"/>
    </source>
</evidence>
<dbReference type="RefSeq" id="WP_279241958.1">
    <property type="nucleotide sequence ID" value="NZ_CP036501.1"/>
</dbReference>
<organism evidence="3 4">
    <name type="scientific">Candidatus Paraluminiphilus aquimaris</name>
    <dbReference type="NCBI Taxonomy" id="2518994"/>
    <lineage>
        <taxon>Bacteria</taxon>
        <taxon>Pseudomonadati</taxon>
        <taxon>Pseudomonadota</taxon>
        <taxon>Gammaproteobacteria</taxon>
        <taxon>Cellvibrionales</taxon>
        <taxon>Halieaceae</taxon>
        <taxon>Candidatus Paraluminiphilus</taxon>
    </lineage>
</organism>
<dbReference type="InterPro" id="IPR011990">
    <property type="entry name" value="TPR-like_helical_dom_sf"/>
</dbReference>
<evidence type="ECO:0000313" key="3">
    <source>
        <dbReference type="EMBL" id="UZP75473.1"/>
    </source>
</evidence>
<dbReference type="Gene3D" id="1.25.40.10">
    <property type="entry name" value="Tetratricopeptide repeat domain"/>
    <property type="match status" value="2"/>
</dbReference>
<gene>
    <name evidence="3" type="ORF">E0F26_12305</name>
</gene>
<dbReference type="Proteomes" id="UP001317963">
    <property type="component" value="Chromosome"/>
</dbReference>
<dbReference type="InterPro" id="IPR019734">
    <property type="entry name" value="TPR_rpt"/>
</dbReference>
<dbReference type="InterPro" id="IPR051685">
    <property type="entry name" value="Ycf3/AcsC/BcsC/TPR_MFPF"/>
</dbReference>
<dbReference type="PANTHER" id="PTHR44943">
    <property type="entry name" value="CELLULOSE SYNTHASE OPERON PROTEIN C"/>
    <property type="match status" value="1"/>
</dbReference>
<dbReference type="EMBL" id="CP036501">
    <property type="protein sequence ID" value="UZP75473.1"/>
    <property type="molecule type" value="Genomic_DNA"/>
</dbReference>
<evidence type="ECO:0000313" key="4">
    <source>
        <dbReference type="Proteomes" id="UP001317963"/>
    </source>
</evidence>
<protein>
    <submittedName>
        <fullName evidence="3">Tetratricopeptide repeat protein</fullName>
    </submittedName>
</protein>
<dbReference type="SUPFAM" id="SSF48452">
    <property type="entry name" value="TPR-like"/>
    <property type="match status" value="2"/>
</dbReference>
<keyword evidence="1" id="KW-0677">Repeat</keyword>
<sequence>MINTNDNYLRRHTCKVLSTFEQTIPDNLPYMRACAEFVGYVIITLMRAIKLFFITTLLTLAGCATGPEASTTVASSPTAPASAAPVLDIDDSAPPYADIPHEQLHQLLEAEFAIRARDLELGLEKLLAASLALPDPAVARRALQLAQFLRDRDAILSMAQRVSDLAPEDAEAATFAAALLIERGDIVTALPYSKRAFASSSDINPAALLNGFKAQPAQTQRLIKDLIIELSDAYPNEPRTLFAKALLAWREGEATASEGILMTLLSIEPYHERGTLLLTEIRSRTDEETAFDYLLEAIEATNSPLLRYQYARFLTGKQRLTEAKQQFDVLVEIAPENIDYAMGAALLDLELDQPAAALVILDRVISLQQRLDDAYLYRGIALARLGDSTGALDALAKVGDSQNLTAALREATKLLLDDGREAAINTFFEAHRTAHPNGREVNFIFHADALNAVGSTRAVDILSEGVASLSNSTRLLFARASLLERAGRFEAAESDYRSVLALRPGDAGALNALGYALTNNTERFSEAATLLEEAISKDPRNPAIIDSLGWVYFKLGKNRQAEALLKEAYQQYPDPEVAAHLIELLWSVGREIEARDLMVAHLKSSPNNPMLINTAIRLAIPLPK</sequence>
<dbReference type="SMART" id="SM00028">
    <property type="entry name" value="TPR"/>
    <property type="match status" value="3"/>
</dbReference>
<dbReference type="Pfam" id="PF13181">
    <property type="entry name" value="TPR_8"/>
    <property type="match status" value="1"/>
</dbReference>
<evidence type="ECO:0000256" key="1">
    <source>
        <dbReference type="ARBA" id="ARBA00022737"/>
    </source>
</evidence>
<proteinExistence type="predicted"/>
<dbReference type="PANTHER" id="PTHR44943:SF8">
    <property type="entry name" value="TPR REPEAT-CONTAINING PROTEIN MJ0263"/>
    <property type="match status" value="1"/>
</dbReference>
<dbReference type="Pfam" id="PF14559">
    <property type="entry name" value="TPR_19"/>
    <property type="match status" value="1"/>
</dbReference>